<evidence type="ECO:0000313" key="2">
    <source>
        <dbReference type="Proteomes" id="UP000681720"/>
    </source>
</evidence>
<sequence length="46" mass="5348">NFDLELNDSDDIPWRIPSNSKQIQHSEPKIGKYLKPLTKELGIKLK</sequence>
<feature type="non-terminal residue" evidence="1">
    <location>
        <position position="1"/>
    </location>
</feature>
<evidence type="ECO:0000313" key="1">
    <source>
        <dbReference type="EMBL" id="CAF4540430.1"/>
    </source>
</evidence>
<name>A0A8S2YEB0_9BILA</name>
<comment type="caution">
    <text evidence="1">The sequence shown here is derived from an EMBL/GenBank/DDBJ whole genome shotgun (WGS) entry which is preliminary data.</text>
</comment>
<dbReference type="AlphaFoldDB" id="A0A8S2YEB0"/>
<proteinExistence type="predicted"/>
<dbReference type="EMBL" id="CAJOBJ010090474">
    <property type="protein sequence ID" value="CAF4540430.1"/>
    <property type="molecule type" value="Genomic_DNA"/>
</dbReference>
<accession>A0A8S2YEB0</accession>
<reference evidence="1" key="1">
    <citation type="submission" date="2021-02" db="EMBL/GenBank/DDBJ databases">
        <authorList>
            <person name="Nowell W R."/>
        </authorList>
    </citation>
    <scope>NUCLEOTIDE SEQUENCE</scope>
</reference>
<protein>
    <submittedName>
        <fullName evidence="1">Uncharacterized protein</fullName>
    </submittedName>
</protein>
<organism evidence="1 2">
    <name type="scientific">Rotaria magnacalcarata</name>
    <dbReference type="NCBI Taxonomy" id="392030"/>
    <lineage>
        <taxon>Eukaryota</taxon>
        <taxon>Metazoa</taxon>
        <taxon>Spiralia</taxon>
        <taxon>Gnathifera</taxon>
        <taxon>Rotifera</taxon>
        <taxon>Eurotatoria</taxon>
        <taxon>Bdelloidea</taxon>
        <taxon>Philodinida</taxon>
        <taxon>Philodinidae</taxon>
        <taxon>Rotaria</taxon>
    </lineage>
</organism>
<gene>
    <name evidence="1" type="ORF">GIL414_LOCUS36394</name>
</gene>
<dbReference type="Proteomes" id="UP000681720">
    <property type="component" value="Unassembled WGS sequence"/>
</dbReference>